<keyword evidence="3" id="KW-1185">Reference proteome</keyword>
<keyword evidence="1" id="KW-0812">Transmembrane</keyword>
<evidence type="ECO:0000256" key="1">
    <source>
        <dbReference type="SAM" id="Phobius"/>
    </source>
</evidence>
<dbReference type="SUPFAM" id="SSF53474">
    <property type="entry name" value="alpha/beta-Hydrolases"/>
    <property type="match status" value="1"/>
</dbReference>
<evidence type="ECO:0000313" key="2">
    <source>
        <dbReference type="EMBL" id="GJT95701.1"/>
    </source>
</evidence>
<sequence length="180" mass="20251">MSESLNVVNPRNGNIPDLIITVTYCFSILIITKLYDTKKFFDKIGELRAVSGHMLGASEVQIPQNNLDSLQSIREEDGTLGIVDSLLLLSFESGSRYNTECPCNPIYRQGYWRQSLAYFLYSGDTHPCVPSAGTIYSLESMGLDVIEPWQKWMLPNTTKVAGMKILYYGITYGHCIACWT</sequence>
<dbReference type="InterPro" id="IPR029058">
    <property type="entry name" value="AB_hydrolase_fold"/>
</dbReference>
<organism evidence="2 3">
    <name type="scientific">Tanacetum coccineum</name>
    <dbReference type="NCBI Taxonomy" id="301880"/>
    <lineage>
        <taxon>Eukaryota</taxon>
        <taxon>Viridiplantae</taxon>
        <taxon>Streptophyta</taxon>
        <taxon>Embryophyta</taxon>
        <taxon>Tracheophyta</taxon>
        <taxon>Spermatophyta</taxon>
        <taxon>Magnoliopsida</taxon>
        <taxon>eudicotyledons</taxon>
        <taxon>Gunneridae</taxon>
        <taxon>Pentapetalae</taxon>
        <taxon>asterids</taxon>
        <taxon>campanulids</taxon>
        <taxon>Asterales</taxon>
        <taxon>Asteraceae</taxon>
        <taxon>Asteroideae</taxon>
        <taxon>Anthemideae</taxon>
        <taxon>Anthemidinae</taxon>
        <taxon>Tanacetum</taxon>
    </lineage>
</organism>
<dbReference type="Gene3D" id="3.40.50.11320">
    <property type="match status" value="1"/>
</dbReference>
<dbReference type="Proteomes" id="UP001151760">
    <property type="component" value="Unassembled WGS sequence"/>
</dbReference>
<keyword evidence="1" id="KW-0472">Membrane</keyword>
<protein>
    <submittedName>
        <fullName evidence="2">IQ-DOMAIN 32-like protein</fullName>
    </submittedName>
</protein>
<reference evidence="2" key="2">
    <citation type="submission" date="2022-01" db="EMBL/GenBank/DDBJ databases">
        <authorList>
            <person name="Yamashiro T."/>
            <person name="Shiraishi A."/>
            <person name="Satake H."/>
            <person name="Nakayama K."/>
        </authorList>
    </citation>
    <scope>NUCLEOTIDE SEQUENCE</scope>
</reference>
<keyword evidence="1" id="KW-1133">Transmembrane helix</keyword>
<reference evidence="2" key="1">
    <citation type="journal article" date="2022" name="Int. J. Mol. Sci.">
        <title>Draft Genome of Tanacetum Coccineum: Genomic Comparison of Closely Related Tanacetum-Family Plants.</title>
        <authorList>
            <person name="Yamashiro T."/>
            <person name="Shiraishi A."/>
            <person name="Nakayama K."/>
            <person name="Satake H."/>
        </authorList>
    </citation>
    <scope>NUCLEOTIDE SEQUENCE</scope>
</reference>
<proteinExistence type="predicted"/>
<name>A0ABQ5I6E3_9ASTR</name>
<feature type="transmembrane region" description="Helical" evidence="1">
    <location>
        <begin position="15"/>
        <end position="35"/>
    </location>
</feature>
<comment type="caution">
    <text evidence="2">The sequence shown here is derived from an EMBL/GenBank/DDBJ whole genome shotgun (WGS) entry which is preliminary data.</text>
</comment>
<evidence type="ECO:0000313" key="3">
    <source>
        <dbReference type="Proteomes" id="UP001151760"/>
    </source>
</evidence>
<accession>A0ABQ5I6E3</accession>
<dbReference type="EMBL" id="BQNB010020414">
    <property type="protein sequence ID" value="GJT95701.1"/>
    <property type="molecule type" value="Genomic_DNA"/>
</dbReference>
<gene>
    <name evidence="2" type="ORF">Tco_1091219</name>
</gene>